<evidence type="ECO:0000313" key="2">
    <source>
        <dbReference type="EMBL" id="OQP60819.1"/>
    </source>
</evidence>
<feature type="chain" id="PRO_5013093931" description="DUF2141 domain-containing protein" evidence="1">
    <location>
        <begin position="22"/>
        <end position="148"/>
    </location>
</feature>
<dbReference type="RefSeq" id="WP_081164279.1">
    <property type="nucleotide sequence ID" value="NZ_LWBP01000145.1"/>
</dbReference>
<evidence type="ECO:0008006" key="4">
    <source>
        <dbReference type="Google" id="ProtNLM"/>
    </source>
</evidence>
<feature type="signal peptide" evidence="1">
    <location>
        <begin position="1"/>
        <end position="21"/>
    </location>
</feature>
<dbReference type="AlphaFoldDB" id="A0A1V9FR05"/>
<keyword evidence="3" id="KW-1185">Reference proteome</keyword>
<comment type="caution">
    <text evidence="2">The sequence shown here is derived from an EMBL/GenBank/DDBJ whole genome shotgun (WGS) entry which is preliminary data.</text>
</comment>
<dbReference type="EMBL" id="LWBP01000145">
    <property type="protein sequence ID" value="OQP60819.1"/>
    <property type="molecule type" value="Genomic_DNA"/>
</dbReference>
<accession>A0A1V9FR05</accession>
<name>A0A1V9FR05_9BACT</name>
<dbReference type="Proteomes" id="UP000192276">
    <property type="component" value="Unassembled WGS sequence"/>
</dbReference>
<keyword evidence="1" id="KW-0732">Signal</keyword>
<evidence type="ECO:0000256" key="1">
    <source>
        <dbReference type="SAM" id="SignalP"/>
    </source>
</evidence>
<reference evidence="3" key="1">
    <citation type="submission" date="2016-04" db="EMBL/GenBank/DDBJ databases">
        <authorList>
            <person name="Chen L."/>
            <person name="Zhuang W."/>
            <person name="Wang G."/>
        </authorList>
    </citation>
    <scope>NUCLEOTIDE SEQUENCE [LARGE SCALE GENOMIC DNA]</scope>
    <source>
        <strain evidence="3">208</strain>
    </source>
</reference>
<gene>
    <name evidence="2" type="ORF">A4R26_19645</name>
</gene>
<evidence type="ECO:0000313" key="3">
    <source>
        <dbReference type="Proteomes" id="UP000192276"/>
    </source>
</evidence>
<protein>
    <recommendedName>
        <fullName evidence="4">DUF2141 domain-containing protein</fullName>
    </recommendedName>
</protein>
<proteinExistence type="predicted"/>
<dbReference type="OrthoDB" id="664644at2"/>
<organism evidence="2 3">
    <name type="scientific">Niastella populi</name>
    <dbReference type="NCBI Taxonomy" id="550983"/>
    <lineage>
        <taxon>Bacteria</taxon>
        <taxon>Pseudomonadati</taxon>
        <taxon>Bacteroidota</taxon>
        <taxon>Chitinophagia</taxon>
        <taxon>Chitinophagales</taxon>
        <taxon>Chitinophagaceae</taxon>
        <taxon>Niastella</taxon>
    </lineage>
</organism>
<sequence>MKAVCVLTMLFMLFTADTANAQYKRLTDSVNVQIRLHPRKANNPRVDSVLVIFDRYDHTGAGVVKNIYYPRDNMFTIPKVPEGRYYITIYCLGLYNDVFNDLMFINKRHSNKLRYKLGHSDEFVPGTFIPTIEIDFTNLAITNIKSFK</sequence>